<dbReference type="PANTHER" id="PTHR43133:SF63">
    <property type="entry name" value="RNA POLYMERASE SIGMA FACTOR FECI-RELATED"/>
    <property type="match status" value="1"/>
</dbReference>
<dbReference type="Proteomes" id="UP001259572">
    <property type="component" value="Unassembled WGS sequence"/>
</dbReference>
<dbReference type="InterPro" id="IPR007627">
    <property type="entry name" value="RNA_pol_sigma70_r2"/>
</dbReference>
<dbReference type="InterPro" id="IPR039425">
    <property type="entry name" value="RNA_pol_sigma-70-like"/>
</dbReference>
<dbReference type="RefSeq" id="WP_315727968.1">
    <property type="nucleotide sequence ID" value="NZ_JAVUPU010000010.1"/>
</dbReference>
<evidence type="ECO:0000256" key="4">
    <source>
        <dbReference type="ARBA" id="ARBA00023163"/>
    </source>
</evidence>
<dbReference type="InterPro" id="IPR014284">
    <property type="entry name" value="RNA_pol_sigma-70_dom"/>
</dbReference>
<protein>
    <submittedName>
        <fullName evidence="7">Sigma-70 family RNA polymerase sigma factor</fullName>
    </submittedName>
</protein>
<name>A0ABU3QB39_9SPHN</name>
<dbReference type="EMBL" id="JAVUPU010000010">
    <property type="protein sequence ID" value="MDT9600615.1"/>
    <property type="molecule type" value="Genomic_DNA"/>
</dbReference>
<dbReference type="InterPro" id="IPR013325">
    <property type="entry name" value="RNA_pol_sigma_r2"/>
</dbReference>
<keyword evidence="2" id="KW-0805">Transcription regulation</keyword>
<evidence type="ECO:0000256" key="3">
    <source>
        <dbReference type="ARBA" id="ARBA00023082"/>
    </source>
</evidence>
<dbReference type="SUPFAM" id="SSF88659">
    <property type="entry name" value="Sigma3 and sigma4 domains of RNA polymerase sigma factors"/>
    <property type="match status" value="1"/>
</dbReference>
<evidence type="ECO:0000256" key="1">
    <source>
        <dbReference type="ARBA" id="ARBA00010641"/>
    </source>
</evidence>
<dbReference type="NCBIfam" id="TIGR02937">
    <property type="entry name" value="sigma70-ECF"/>
    <property type="match status" value="1"/>
</dbReference>
<evidence type="ECO:0000256" key="2">
    <source>
        <dbReference type="ARBA" id="ARBA00023015"/>
    </source>
</evidence>
<keyword evidence="4" id="KW-0804">Transcription</keyword>
<proteinExistence type="inferred from homology"/>
<reference evidence="7 8" key="1">
    <citation type="submission" date="2023-05" db="EMBL/GenBank/DDBJ databases">
        <authorList>
            <person name="Guo Y."/>
        </authorList>
    </citation>
    <scope>NUCLEOTIDE SEQUENCE [LARGE SCALE GENOMIC DNA]</scope>
    <source>
        <strain evidence="7 8">GR2756</strain>
    </source>
</reference>
<organism evidence="7 8">
    <name type="scientific">Sphingosinicella rhizophila</name>
    <dbReference type="NCBI Taxonomy" id="3050082"/>
    <lineage>
        <taxon>Bacteria</taxon>
        <taxon>Pseudomonadati</taxon>
        <taxon>Pseudomonadota</taxon>
        <taxon>Alphaproteobacteria</taxon>
        <taxon>Sphingomonadales</taxon>
        <taxon>Sphingosinicellaceae</taxon>
        <taxon>Sphingosinicella</taxon>
    </lineage>
</organism>
<dbReference type="CDD" id="cd06171">
    <property type="entry name" value="Sigma70_r4"/>
    <property type="match status" value="1"/>
</dbReference>
<dbReference type="InterPro" id="IPR036388">
    <property type="entry name" value="WH-like_DNA-bd_sf"/>
</dbReference>
<evidence type="ECO:0000259" key="6">
    <source>
        <dbReference type="Pfam" id="PF08281"/>
    </source>
</evidence>
<feature type="domain" description="RNA polymerase sigma factor 70 region 4 type 2" evidence="6">
    <location>
        <begin position="127"/>
        <end position="179"/>
    </location>
</feature>
<dbReference type="Gene3D" id="1.10.10.10">
    <property type="entry name" value="Winged helix-like DNA-binding domain superfamily/Winged helix DNA-binding domain"/>
    <property type="match status" value="1"/>
</dbReference>
<dbReference type="InterPro" id="IPR013324">
    <property type="entry name" value="RNA_pol_sigma_r3/r4-like"/>
</dbReference>
<gene>
    <name evidence="7" type="ORF">RQX22_16765</name>
</gene>
<feature type="domain" description="RNA polymerase sigma-70 region 2" evidence="5">
    <location>
        <begin position="30"/>
        <end position="97"/>
    </location>
</feature>
<dbReference type="Gene3D" id="1.10.1740.10">
    <property type="match status" value="1"/>
</dbReference>
<keyword evidence="3" id="KW-0731">Sigma factor</keyword>
<evidence type="ECO:0000313" key="7">
    <source>
        <dbReference type="EMBL" id="MDT9600615.1"/>
    </source>
</evidence>
<accession>A0ABU3QB39</accession>
<dbReference type="Pfam" id="PF08281">
    <property type="entry name" value="Sigma70_r4_2"/>
    <property type="match status" value="1"/>
</dbReference>
<keyword evidence="8" id="KW-1185">Reference proteome</keyword>
<evidence type="ECO:0000313" key="8">
    <source>
        <dbReference type="Proteomes" id="UP001259572"/>
    </source>
</evidence>
<dbReference type="PANTHER" id="PTHR43133">
    <property type="entry name" value="RNA POLYMERASE ECF-TYPE SIGMA FACTO"/>
    <property type="match status" value="1"/>
</dbReference>
<sequence length="188" mass="21499">MSESSVLKWVRAAQAANDSTQDHRRLTDDLYRRYWEEICRYVRRSFGAGPPDPEDVAQIAFTKFAALSRPRDILNPRAFLYRTAHNAAADWHRQSARAEAAKKDPALANQRHEFTPEDILMSRDGLLRLDAALAKLKPRQRTALLLHRVDGLSFAEIARRMQISPSGARKLVEQGFARCAESMRRNEL</sequence>
<comment type="similarity">
    <text evidence="1">Belongs to the sigma-70 factor family. ECF subfamily.</text>
</comment>
<dbReference type="InterPro" id="IPR013249">
    <property type="entry name" value="RNA_pol_sigma70_r4_t2"/>
</dbReference>
<comment type="caution">
    <text evidence="7">The sequence shown here is derived from an EMBL/GenBank/DDBJ whole genome shotgun (WGS) entry which is preliminary data.</text>
</comment>
<evidence type="ECO:0000259" key="5">
    <source>
        <dbReference type="Pfam" id="PF04542"/>
    </source>
</evidence>
<dbReference type="Pfam" id="PF04542">
    <property type="entry name" value="Sigma70_r2"/>
    <property type="match status" value="1"/>
</dbReference>
<dbReference type="SUPFAM" id="SSF88946">
    <property type="entry name" value="Sigma2 domain of RNA polymerase sigma factors"/>
    <property type="match status" value="1"/>
</dbReference>